<evidence type="ECO:0000256" key="1">
    <source>
        <dbReference type="SAM" id="Phobius"/>
    </source>
</evidence>
<dbReference type="AlphaFoldDB" id="M5ETU8"/>
<evidence type="ECO:0000313" key="2">
    <source>
        <dbReference type="EMBL" id="CCV08394.1"/>
    </source>
</evidence>
<keyword evidence="1" id="KW-1133">Transmembrane helix</keyword>
<dbReference type="Proteomes" id="UP000012062">
    <property type="component" value="Unassembled WGS sequence"/>
</dbReference>
<sequence length="161" mass="16987">MRTNSCPVVRSILDTARHSMPSDFAAASALATSRRPMFQPVYMLCSLTMARQILIVLLGVMLLVHAASFSMAAAQAPANSLVASIELRSDGSQVNAPLADRDHRVAPGGGSSQHLSPYHDHCNWVGDTTARQVCRIGNVQALRASAAVASTPASVSVPPPR</sequence>
<accession>M5ETU8</accession>
<organism evidence="2 3">
    <name type="scientific">Mesorhizobium metallidurans STM 2683</name>
    <dbReference type="NCBI Taxonomy" id="1297569"/>
    <lineage>
        <taxon>Bacteria</taxon>
        <taxon>Pseudomonadati</taxon>
        <taxon>Pseudomonadota</taxon>
        <taxon>Alphaproteobacteria</taxon>
        <taxon>Hyphomicrobiales</taxon>
        <taxon>Phyllobacteriaceae</taxon>
        <taxon>Mesorhizobium</taxon>
    </lineage>
</organism>
<name>M5ETU8_9HYPH</name>
<reference evidence="2 3" key="1">
    <citation type="submission" date="2013-02" db="EMBL/GenBank/DDBJ databases">
        <authorList>
            <person name="Genoscope - CEA"/>
        </authorList>
    </citation>
    <scope>NUCLEOTIDE SEQUENCE [LARGE SCALE GENOMIC DNA]</scope>
    <source>
        <strain evidence="2 3">STM 2683</strain>
    </source>
</reference>
<feature type="transmembrane region" description="Helical" evidence="1">
    <location>
        <begin position="41"/>
        <end position="64"/>
    </location>
</feature>
<evidence type="ECO:0000313" key="3">
    <source>
        <dbReference type="Proteomes" id="UP000012062"/>
    </source>
</evidence>
<dbReference type="EMBL" id="CAUM01000144">
    <property type="protein sequence ID" value="CCV08394.1"/>
    <property type="molecule type" value="Genomic_DNA"/>
</dbReference>
<dbReference type="STRING" id="1297569.MESS2_740021"/>
<proteinExistence type="predicted"/>
<keyword evidence="1" id="KW-0812">Transmembrane</keyword>
<keyword evidence="3" id="KW-1185">Reference proteome</keyword>
<gene>
    <name evidence="2" type="ORF">MESS2_740021</name>
</gene>
<protein>
    <submittedName>
        <fullName evidence="2">Uncharacterized protein</fullName>
    </submittedName>
</protein>
<keyword evidence="1" id="KW-0472">Membrane</keyword>
<comment type="caution">
    <text evidence="2">The sequence shown here is derived from an EMBL/GenBank/DDBJ whole genome shotgun (WGS) entry which is preliminary data.</text>
</comment>